<keyword evidence="3" id="KW-0862">Zinc</keyword>
<comment type="similarity">
    <text evidence="4">Belongs to the sel-1 family.</text>
</comment>
<dbReference type="PROSITE" id="PS50005">
    <property type="entry name" value="TPR"/>
    <property type="match status" value="1"/>
</dbReference>
<evidence type="ECO:0000313" key="10">
    <source>
        <dbReference type="Proteomes" id="UP001224775"/>
    </source>
</evidence>
<evidence type="ECO:0000259" key="8">
    <source>
        <dbReference type="PROSITE" id="PS50865"/>
    </source>
</evidence>
<dbReference type="InterPro" id="IPR011990">
    <property type="entry name" value="TPR-like_helical_dom_sf"/>
</dbReference>
<dbReference type="InterPro" id="IPR006597">
    <property type="entry name" value="Sel1-like"/>
</dbReference>
<dbReference type="InterPro" id="IPR013083">
    <property type="entry name" value="Znf_RING/FYVE/PHD"/>
</dbReference>
<dbReference type="Gene3D" id="3.30.40.10">
    <property type="entry name" value="Zinc/RING finger domain, C3HC4 (zinc finger)"/>
    <property type="match status" value="1"/>
</dbReference>
<dbReference type="EMBL" id="JATAAI010000036">
    <property type="protein sequence ID" value="KAK1734998.1"/>
    <property type="molecule type" value="Genomic_DNA"/>
</dbReference>
<keyword evidence="10" id="KW-1185">Reference proteome</keyword>
<accession>A0AAD9D6W3</accession>
<keyword evidence="1" id="KW-0479">Metal-binding</keyword>
<reference evidence="9" key="1">
    <citation type="submission" date="2023-06" db="EMBL/GenBank/DDBJ databases">
        <title>Survivors Of The Sea: Transcriptome response of Skeletonema marinoi to long-term dormancy.</title>
        <authorList>
            <person name="Pinder M.I.M."/>
            <person name="Kourtchenko O."/>
            <person name="Robertson E.K."/>
            <person name="Larsson T."/>
            <person name="Maumus F."/>
            <person name="Osuna-Cruz C.M."/>
            <person name="Vancaester E."/>
            <person name="Stenow R."/>
            <person name="Vandepoele K."/>
            <person name="Ploug H."/>
            <person name="Bruchert V."/>
            <person name="Godhe A."/>
            <person name="Topel M."/>
        </authorList>
    </citation>
    <scope>NUCLEOTIDE SEQUENCE</scope>
    <source>
        <strain evidence="9">R05AC</strain>
    </source>
</reference>
<keyword evidence="2 5" id="KW-0863">Zinc-finger</keyword>
<feature type="domain" description="RING-type" evidence="7">
    <location>
        <begin position="78"/>
        <end position="128"/>
    </location>
</feature>
<name>A0AAD9D6W3_9STRA</name>
<evidence type="ECO:0000256" key="3">
    <source>
        <dbReference type="ARBA" id="ARBA00022833"/>
    </source>
</evidence>
<evidence type="ECO:0000313" key="9">
    <source>
        <dbReference type="EMBL" id="KAK1734998.1"/>
    </source>
</evidence>
<dbReference type="SMART" id="SM00028">
    <property type="entry name" value="TPR"/>
    <property type="match status" value="4"/>
</dbReference>
<organism evidence="9 10">
    <name type="scientific">Skeletonema marinoi</name>
    <dbReference type="NCBI Taxonomy" id="267567"/>
    <lineage>
        <taxon>Eukaryota</taxon>
        <taxon>Sar</taxon>
        <taxon>Stramenopiles</taxon>
        <taxon>Ochrophyta</taxon>
        <taxon>Bacillariophyta</taxon>
        <taxon>Coscinodiscophyceae</taxon>
        <taxon>Thalassiosirophycidae</taxon>
        <taxon>Thalassiosirales</taxon>
        <taxon>Skeletonemataceae</taxon>
        <taxon>Skeletonema</taxon>
        <taxon>Skeletonema marinoi-dohrnii complex</taxon>
    </lineage>
</organism>
<dbReference type="PROSITE" id="PS50865">
    <property type="entry name" value="ZF_MYND_2"/>
    <property type="match status" value="3"/>
</dbReference>
<dbReference type="SMART" id="SM00671">
    <property type="entry name" value="SEL1"/>
    <property type="match status" value="6"/>
</dbReference>
<evidence type="ECO:0000256" key="2">
    <source>
        <dbReference type="ARBA" id="ARBA00022771"/>
    </source>
</evidence>
<dbReference type="SUPFAM" id="SSF57850">
    <property type="entry name" value="RING/U-box"/>
    <property type="match status" value="1"/>
</dbReference>
<dbReference type="InterPro" id="IPR050767">
    <property type="entry name" value="Sel1_AlgK"/>
</dbReference>
<evidence type="ECO:0000256" key="5">
    <source>
        <dbReference type="PROSITE-ProRule" id="PRU00134"/>
    </source>
</evidence>
<feature type="repeat" description="TPR" evidence="6">
    <location>
        <begin position="151"/>
        <end position="184"/>
    </location>
</feature>
<feature type="domain" description="RING-type" evidence="7">
    <location>
        <begin position="361"/>
        <end position="409"/>
    </location>
</feature>
<dbReference type="Proteomes" id="UP001224775">
    <property type="component" value="Unassembled WGS sequence"/>
</dbReference>
<dbReference type="AlphaFoldDB" id="A0AAD9D6W3"/>
<proteinExistence type="inferred from homology"/>
<dbReference type="GO" id="GO:0008270">
    <property type="term" value="F:zinc ion binding"/>
    <property type="evidence" value="ECO:0007669"/>
    <property type="project" value="UniProtKB-KW"/>
</dbReference>
<dbReference type="GO" id="GO:0005737">
    <property type="term" value="C:cytoplasm"/>
    <property type="evidence" value="ECO:0007669"/>
    <property type="project" value="UniProtKB-ARBA"/>
</dbReference>
<dbReference type="Gene3D" id="1.25.40.10">
    <property type="entry name" value="Tetratricopeptide repeat domain"/>
    <property type="match status" value="2"/>
</dbReference>
<comment type="caution">
    <text evidence="9">The sequence shown here is derived from an EMBL/GenBank/DDBJ whole genome shotgun (WGS) entry which is preliminary data.</text>
</comment>
<sequence length="801" mass="90209">MSADQTEAADICCASCDIAELDDIKLNECADCDLVRYCSDKCQQEHRPQHELRCKERAAELRDEILFRQPESSHRGDCPICFLPLSIHSQRATLQTCCSKLICRGCSHANKLREIEAGLRQNKCPFCRSPLPNTQEEADVNAMKRAKGNDPCALQQMGSKYYNNGDHERAFEYWTKAAELGDTLAHHLLSLLYREGGDVEKDEEKEVYHTEEAAIAGHPAARYNLGCYEERNCRYDRAVKHFIIAANIGYDDSIPALKDCYNEGKVSKADFAAALRAHQAAVDATKNQTEAADICCASCDIAELDDIKLMDCDACDLVKYCSDECQQEHRPQHELRCKERAAELRDEILFRQPESTHLCDCPICFLPLQLDLENAMMSCCGKMVCRGCDYANMLRERQARLQQTCPFCRRPLPNTQEEAVANYMKRVEKNDPVAMTHIGRKHYNNGDYETGKVSKDDFAAALRAHQAAVDATKSPQREAAKDNRTAAAAVLQQFTRAIQSNIYNMSADQTEAADICCALCGIAELDDIKLKTCDACDLVRYCSDKCQQDHQPQHEAICKERVVELRAEILFKQPESSHRGDCPICFLPLPLDPKKSSMQSCCSKVVCKGCSYADYLRQLEERLGRVLCPFCRHPTPTTQEEANKNKMKRVEKNDPVAIREIGKKHYHKGGYDTAFEYWTKAAELGDAVAHHHLSIMYRRGLGVEKDEKKGVYYLEEAAIAGHPGARYNLALKEGRNKRFDRAVKHFIIAANLGDDESIQQLKKCYKYGDVSKDDFAAALRAHQAAVDATKSPQREAAKDNA</sequence>
<protein>
    <submittedName>
        <fullName evidence="9">Sel1-like repeat family protein</fullName>
    </submittedName>
</protein>
<dbReference type="PROSITE" id="PS50089">
    <property type="entry name" value="ZF_RING_2"/>
    <property type="match status" value="2"/>
</dbReference>
<dbReference type="SMART" id="SM00184">
    <property type="entry name" value="RING"/>
    <property type="match status" value="3"/>
</dbReference>
<dbReference type="Pfam" id="PF01753">
    <property type="entry name" value="zf-MYND"/>
    <property type="match status" value="3"/>
</dbReference>
<dbReference type="InterPro" id="IPR001841">
    <property type="entry name" value="Znf_RING"/>
</dbReference>
<dbReference type="PANTHER" id="PTHR11102">
    <property type="entry name" value="SEL-1-LIKE PROTEIN"/>
    <property type="match status" value="1"/>
</dbReference>
<keyword evidence="6" id="KW-0802">TPR repeat</keyword>
<feature type="domain" description="MYND-type" evidence="8">
    <location>
        <begin position="296"/>
        <end position="337"/>
    </location>
</feature>
<feature type="domain" description="MYND-type" evidence="8">
    <location>
        <begin position="517"/>
        <end position="558"/>
    </location>
</feature>
<evidence type="ECO:0000259" key="7">
    <source>
        <dbReference type="PROSITE" id="PS50089"/>
    </source>
</evidence>
<dbReference type="InterPro" id="IPR002893">
    <property type="entry name" value="Znf_MYND"/>
</dbReference>
<dbReference type="Gene3D" id="6.10.140.2220">
    <property type="match status" value="3"/>
</dbReference>
<dbReference type="SUPFAM" id="SSF81901">
    <property type="entry name" value="HCP-like"/>
    <property type="match status" value="2"/>
</dbReference>
<gene>
    <name evidence="9" type="ORF">QTG54_014458</name>
</gene>
<dbReference type="InterPro" id="IPR019734">
    <property type="entry name" value="TPR_rpt"/>
</dbReference>
<evidence type="ECO:0000256" key="4">
    <source>
        <dbReference type="ARBA" id="ARBA00038101"/>
    </source>
</evidence>
<evidence type="ECO:0000256" key="1">
    <source>
        <dbReference type="ARBA" id="ARBA00022723"/>
    </source>
</evidence>
<dbReference type="PANTHER" id="PTHR11102:SF160">
    <property type="entry name" value="ERAD-ASSOCIATED E3 UBIQUITIN-PROTEIN LIGASE COMPONENT HRD3"/>
    <property type="match status" value="1"/>
</dbReference>
<evidence type="ECO:0000256" key="6">
    <source>
        <dbReference type="PROSITE-ProRule" id="PRU00339"/>
    </source>
</evidence>
<feature type="domain" description="MYND-type" evidence="8">
    <location>
        <begin position="13"/>
        <end position="54"/>
    </location>
</feature>
<dbReference type="Pfam" id="PF08238">
    <property type="entry name" value="Sel1"/>
    <property type="match status" value="6"/>
</dbReference>
<dbReference type="SUPFAM" id="SSF144232">
    <property type="entry name" value="HIT/MYND zinc finger-like"/>
    <property type="match status" value="3"/>
</dbReference>